<dbReference type="EMBL" id="ML213875">
    <property type="protein sequence ID" value="TFK31144.1"/>
    <property type="molecule type" value="Genomic_DNA"/>
</dbReference>
<evidence type="ECO:0000313" key="4">
    <source>
        <dbReference type="Proteomes" id="UP000308652"/>
    </source>
</evidence>
<proteinExistence type="predicted"/>
<sequence>MWMGGMSTTRVGGKWAMWRGVTGSTIWVLVLLEKMWESCSLLLVAVGALALLLSFSSFCSSSASFSQASSCTCMYHAPITPSNAAIHRPILLAHPHVSASIGRHLALPPVILFFKNSQLMVQHAYTCPNLNSMPPLGDRMKDGERDGDGLRRRRERRLRSEIHHRMQGTDESC</sequence>
<evidence type="ECO:0000313" key="3">
    <source>
        <dbReference type="EMBL" id="TFK34349.1"/>
    </source>
</evidence>
<keyword evidence="4" id="KW-1185">Reference proteome</keyword>
<reference evidence="3 4" key="1">
    <citation type="journal article" date="2019" name="Nat. Ecol. Evol.">
        <title>Megaphylogeny resolves global patterns of mushroom evolution.</title>
        <authorList>
            <person name="Varga T."/>
            <person name="Krizsan K."/>
            <person name="Foldi C."/>
            <person name="Dima B."/>
            <person name="Sanchez-Garcia M."/>
            <person name="Sanchez-Ramirez S."/>
            <person name="Szollosi G.J."/>
            <person name="Szarkandi J.G."/>
            <person name="Papp V."/>
            <person name="Albert L."/>
            <person name="Andreopoulos W."/>
            <person name="Angelini C."/>
            <person name="Antonin V."/>
            <person name="Barry K.W."/>
            <person name="Bougher N.L."/>
            <person name="Buchanan P."/>
            <person name="Buyck B."/>
            <person name="Bense V."/>
            <person name="Catcheside P."/>
            <person name="Chovatia M."/>
            <person name="Cooper J."/>
            <person name="Damon W."/>
            <person name="Desjardin D."/>
            <person name="Finy P."/>
            <person name="Geml J."/>
            <person name="Haridas S."/>
            <person name="Hughes K."/>
            <person name="Justo A."/>
            <person name="Karasinski D."/>
            <person name="Kautmanova I."/>
            <person name="Kiss B."/>
            <person name="Kocsube S."/>
            <person name="Kotiranta H."/>
            <person name="LaButti K.M."/>
            <person name="Lechner B.E."/>
            <person name="Liimatainen K."/>
            <person name="Lipzen A."/>
            <person name="Lukacs Z."/>
            <person name="Mihaltcheva S."/>
            <person name="Morgado L.N."/>
            <person name="Niskanen T."/>
            <person name="Noordeloos M.E."/>
            <person name="Ohm R.A."/>
            <person name="Ortiz-Santana B."/>
            <person name="Ovrebo C."/>
            <person name="Racz N."/>
            <person name="Riley R."/>
            <person name="Savchenko A."/>
            <person name="Shiryaev A."/>
            <person name="Soop K."/>
            <person name="Spirin V."/>
            <person name="Szebenyi C."/>
            <person name="Tomsovsky M."/>
            <person name="Tulloss R.E."/>
            <person name="Uehling J."/>
            <person name="Grigoriev I.V."/>
            <person name="Vagvolgyi C."/>
            <person name="Papp T."/>
            <person name="Martin F.M."/>
            <person name="Miettinen O."/>
            <person name="Hibbett D.S."/>
            <person name="Nagy L.G."/>
        </authorList>
    </citation>
    <scope>NUCLEOTIDE SEQUENCE [LARGE SCALE GENOMIC DNA]</scope>
    <source>
        <strain evidence="3 4">CBS 166.37</strain>
    </source>
</reference>
<accession>A0A5C3LME7</accession>
<dbReference type="EMBL" id="ML213633">
    <property type="protein sequence ID" value="TFK34349.1"/>
    <property type="molecule type" value="Genomic_DNA"/>
</dbReference>
<evidence type="ECO:0000313" key="2">
    <source>
        <dbReference type="EMBL" id="TFK31144.1"/>
    </source>
</evidence>
<dbReference type="AlphaFoldDB" id="A0A5C3LME7"/>
<protein>
    <submittedName>
        <fullName evidence="3">Uncharacterized protein</fullName>
    </submittedName>
</protein>
<feature type="compositionally biased region" description="Basic and acidic residues" evidence="1">
    <location>
        <begin position="138"/>
        <end position="150"/>
    </location>
</feature>
<gene>
    <name evidence="2" type="ORF">BDQ12DRAFT_263744</name>
    <name evidence="3" type="ORF">BDQ12DRAFT_372891</name>
</gene>
<feature type="region of interest" description="Disordered" evidence="1">
    <location>
        <begin position="132"/>
        <end position="158"/>
    </location>
</feature>
<organism evidence="3 4">
    <name type="scientific">Crucibulum laeve</name>
    <dbReference type="NCBI Taxonomy" id="68775"/>
    <lineage>
        <taxon>Eukaryota</taxon>
        <taxon>Fungi</taxon>
        <taxon>Dikarya</taxon>
        <taxon>Basidiomycota</taxon>
        <taxon>Agaricomycotina</taxon>
        <taxon>Agaricomycetes</taxon>
        <taxon>Agaricomycetidae</taxon>
        <taxon>Agaricales</taxon>
        <taxon>Agaricineae</taxon>
        <taxon>Nidulariaceae</taxon>
        <taxon>Crucibulum</taxon>
    </lineage>
</organism>
<dbReference type="Proteomes" id="UP000308652">
    <property type="component" value="Unassembled WGS sequence"/>
</dbReference>
<evidence type="ECO:0000256" key="1">
    <source>
        <dbReference type="SAM" id="MobiDB-lite"/>
    </source>
</evidence>
<name>A0A5C3LME7_9AGAR</name>